<dbReference type="RefSeq" id="WP_169300038.1">
    <property type="nucleotide sequence ID" value="NZ_JABBNI010000065.1"/>
</dbReference>
<dbReference type="Proteomes" id="UP000537131">
    <property type="component" value="Unassembled WGS sequence"/>
</dbReference>
<dbReference type="AlphaFoldDB" id="A0A7Y0EL54"/>
<dbReference type="EMBL" id="JABBNI010000065">
    <property type="protein sequence ID" value="NMM65456.1"/>
    <property type="molecule type" value="Genomic_DNA"/>
</dbReference>
<keyword evidence="2" id="KW-1185">Reference proteome</keyword>
<organism evidence="1 2">
    <name type="scientific">Clostridium muellerianum</name>
    <dbReference type="NCBI Taxonomy" id="2716538"/>
    <lineage>
        <taxon>Bacteria</taxon>
        <taxon>Bacillati</taxon>
        <taxon>Bacillota</taxon>
        <taxon>Clostridia</taxon>
        <taxon>Eubacteriales</taxon>
        <taxon>Clostridiaceae</taxon>
        <taxon>Clostridium</taxon>
    </lineage>
</organism>
<sequence>MNENNTTIDKVCTNCIYIKVNSKSKYKNPDLHCTRRGNCKLTCKEEAKWCDLYKAEKM</sequence>
<reference evidence="1 2" key="1">
    <citation type="submission" date="2020-04" db="EMBL/GenBank/DDBJ databases">
        <authorList>
            <person name="Doyle D.A."/>
        </authorList>
    </citation>
    <scope>NUCLEOTIDE SEQUENCE [LARGE SCALE GENOMIC DNA]</scope>
    <source>
        <strain evidence="1 2">P21</strain>
    </source>
</reference>
<reference evidence="1 2" key="2">
    <citation type="submission" date="2020-06" db="EMBL/GenBank/DDBJ databases">
        <title>Complete Genome Sequence of Clostridium muelleri sp. nov. P21T, an Acid-Alcohol Producing Acetogen Isolated from Old Hay.</title>
        <authorList>
            <person name="Duncan K.E."/>
            <person name="Tanner R.S."/>
        </authorList>
    </citation>
    <scope>NUCLEOTIDE SEQUENCE [LARGE SCALE GENOMIC DNA]</scope>
    <source>
        <strain evidence="1 2">P21</strain>
    </source>
</reference>
<comment type="caution">
    <text evidence="1">The sequence shown here is derived from an EMBL/GenBank/DDBJ whole genome shotgun (WGS) entry which is preliminary data.</text>
</comment>
<evidence type="ECO:0000313" key="1">
    <source>
        <dbReference type="EMBL" id="NMM65456.1"/>
    </source>
</evidence>
<proteinExistence type="predicted"/>
<name>A0A7Y0EL54_9CLOT</name>
<accession>A0A7Y0EL54</accession>
<protein>
    <submittedName>
        <fullName evidence="1">Uncharacterized protein</fullName>
    </submittedName>
</protein>
<evidence type="ECO:0000313" key="2">
    <source>
        <dbReference type="Proteomes" id="UP000537131"/>
    </source>
</evidence>
<gene>
    <name evidence="1" type="ORF">HBE96_23035</name>
</gene>